<dbReference type="Proteomes" id="UP000703269">
    <property type="component" value="Unassembled WGS sequence"/>
</dbReference>
<gene>
    <name evidence="1" type="ORF">PsYK624_155080</name>
</gene>
<reference evidence="1 2" key="1">
    <citation type="submission" date="2021-08" db="EMBL/GenBank/DDBJ databases">
        <title>Draft Genome Sequence of Phanerochaete sordida strain YK-624.</title>
        <authorList>
            <person name="Mori T."/>
            <person name="Dohra H."/>
            <person name="Suzuki T."/>
            <person name="Kawagishi H."/>
            <person name="Hirai H."/>
        </authorList>
    </citation>
    <scope>NUCLEOTIDE SEQUENCE [LARGE SCALE GENOMIC DNA]</scope>
    <source>
        <strain evidence="1 2">YK-624</strain>
    </source>
</reference>
<proteinExistence type="predicted"/>
<name>A0A9P3GNZ9_9APHY</name>
<sequence length="75" mass="8007">MSAHFVAQRGSGSRHAVFNCLRPPPPYRSTACLSNLAPQAVLEYFSEGGTDFLSPATAFTSMAPTSHQSHLIPTS</sequence>
<dbReference type="AlphaFoldDB" id="A0A9P3GNZ9"/>
<organism evidence="1 2">
    <name type="scientific">Phanerochaete sordida</name>
    <dbReference type="NCBI Taxonomy" id="48140"/>
    <lineage>
        <taxon>Eukaryota</taxon>
        <taxon>Fungi</taxon>
        <taxon>Dikarya</taxon>
        <taxon>Basidiomycota</taxon>
        <taxon>Agaricomycotina</taxon>
        <taxon>Agaricomycetes</taxon>
        <taxon>Polyporales</taxon>
        <taxon>Phanerochaetaceae</taxon>
        <taxon>Phanerochaete</taxon>
    </lineage>
</organism>
<protein>
    <submittedName>
        <fullName evidence="1">Uncharacterized protein</fullName>
    </submittedName>
</protein>
<comment type="caution">
    <text evidence="1">The sequence shown here is derived from an EMBL/GenBank/DDBJ whole genome shotgun (WGS) entry which is preliminary data.</text>
</comment>
<keyword evidence="2" id="KW-1185">Reference proteome</keyword>
<accession>A0A9P3GNZ9</accession>
<evidence type="ECO:0000313" key="1">
    <source>
        <dbReference type="EMBL" id="GJE99258.1"/>
    </source>
</evidence>
<dbReference type="EMBL" id="BPQB01000105">
    <property type="protein sequence ID" value="GJE99258.1"/>
    <property type="molecule type" value="Genomic_DNA"/>
</dbReference>
<evidence type="ECO:0000313" key="2">
    <source>
        <dbReference type="Proteomes" id="UP000703269"/>
    </source>
</evidence>